<protein>
    <submittedName>
        <fullName evidence="1">Uncharacterized protein</fullName>
    </submittedName>
</protein>
<reference evidence="1 2" key="1">
    <citation type="submission" date="2017-09" db="EMBL/GenBank/DDBJ databases">
        <authorList>
            <person name="Lee N."/>
            <person name="Cho B.-K."/>
        </authorList>
    </citation>
    <scope>NUCLEOTIDE SEQUENCE [LARGE SCALE GENOMIC DNA]</scope>
    <source>
        <strain evidence="1 2">ATCC 39115</strain>
    </source>
</reference>
<keyword evidence="2" id="KW-1185">Reference proteome</keyword>
<organism evidence="1 2">
    <name type="scientific">Streptomyces viridosporus T7A</name>
    <dbReference type="NCBI Taxonomy" id="665577"/>
    <lineage>
        <taxon>Bacteria</taxon>
        <taxon>Bacillati</taxon>
        <taxon>Actinomycetota</taxon>
        <taxon>Actinomycetes</taxon>
        <taxon>Kitasatosporales</taxon>
        <taxon>Streptomycetaceae</taxon>
        <taxon>Streptomyces</taxon>
    </lineage>
</organism>
<name>A0ABX6ARC9_STRVD</name>
<gene>
    <name evidence="1" type="ORF">CP969_28170</name>
</gene>
<dbReference type="Proteomes" id="UP000327143">
    <property type="component" value="Chromosome"/>
</dbReference>
<evidence type="ECO:0000313" key="2">
    <source>
        <dbReference type="Proteomes" id="UP000327143"/>
    </source>
</evidence>
<sequence>MHRRPGASRPTRHRVGPDTFGLDEERVLRFADGTLDPAQEPRLAEEVAEVLPLGWSLSPRAKERLYTVTEHLGGELRLLEWLDRHPGLPRLTARLVVLTGILDRYSDDAGVVEALRSSRAEEPLPAGLEGVLPPETDEETLSDISYRIDELLFERHPQDAARLALATTDWLRSAARRAAPSSPGTGEMGDLMDHLHKDISEAGTAA</sequence>
<accession>A0ABX6ARC9</accession>
<proteinExistence type="predicted"/>
<dbReference type="EMBL" id="CP023700">
    <property type="protein sequence ID" value="QEU89479.1"/>
    <property type="molecule type" value="Genomic_DNA"/>
</dbReference>
<evidence type="ECO:0000313" key="1">
    <source>
        <dbReference type="EMBL" id="QEU89479.1"/>
    </source>
</evidence>